<protein>
    <submittedName>
        <fullName evidence="1">Uncharacterized protein</fullName>
    </submittedName>
</protein>
<organism evidence="1">
    <name type="scientific">marine sediment metagenome</name>
    <dbReference type="NCBI Taxonomy" id="412755"/>
    <lineage>
        <taxon>unclassified sequences</taxon>
        <taxon>metagenomes</taxon>
        <taxon>ecological metagenomes</taxon>
    </lineage>
</organism>
<feature type="non-terminal residue" evidence="1">
    <location>
        <position position="1"/>
    </location>
</feature>
<dbReference type="AlphaFoldDB" id="A0A0F8YXP5"/>
<gene>
    <name evidence="1" type="ORF">LCGC14_2841870</name>
</gene>
<evidence type="ECO:0000313" key="1">
    <source>
        <dbReference type="EMBL" id="KKK78610.1"/>
    </source>
</evidence>
<dbReference type="EMBL" id="LAZR01054415">
    <property type="protein sequence ID" value="KKK78610.1"/>
    <property type="molecule type" value="Genomic_DNA"/>
</dbReference>
<reference evidence="1" key="1">
    <citation type="journal article" date="2015" name="Nature">
        <title>Complex archaea that bridge the gap between prokaryotes and eukaryotes.</title>
        <authorList>
            <person name="Spang A."/>
            <person name="Saw J.H."/>
            <person name="Jorgensen S.L."/>
            <person name="Zaremba-Niedzwiedzka K."/>
            <person name="Martijn J."/>
            <person name="Lind A.E."/>
            <person name="van Eijk R."/>
            <person name="Schleper C."/>
            <person name="Guy L."/>
            <person name="Ettema T.J."/>
        </authorList>
    </citation>
    <scope>NUCLEOTIDE SEQUENCE</scope>
</reference>
<comment type="caution">
    <text evidence="1">The sequence shown here is derived from an EMBL/GenBank/DDBJ whole genome shotgun (WGS) entry which is preliminary data.</text>
</comment>
<accession>A0A0F8YXP5</accession>
<sequence length="83" mass="9133">MEAPASMSTERSSNADTGIFSVAQAAIRVIKAKDFKENESGLEYIGSNRQQAGDTVLIVVNSAYLHAAPMRLLTSLPWQRHRE</sequence>
<name>A0A0F8YXP5_9ZZZZ</name>
<proteinExistence type="predicted"/>